<feature type="region of interest" description="Disordered" evidence="1">
    <location>
        <begin position="71"/>
        <end position="95"/>
    </location>
</feature>
<keyword evidence="4" id="KW-1185">Reference proteome</keyword>
<organism evidence="3 4">
    <name type="scientific">Coilia grayii</name>
    <name type="common">Gray's grenadier anchovy</name>
    <dbReference type="NCBI Taxonomy" id="363190"/>
    <lineage>
        <taxon>Eukaryota</taxon>
        <taxon>Metazoa</taxon>
        <taxon>Chordata</taxon>
        <taxon>Craniata</taxon>
        <taxon>Vertebrata</taxon>
        <taxon>Euteleostomi</taxon>
        <taxon>Actinopterygii</taxon>
        <taxon>Neopterygii</taxon>
        <taxon>Teleostei</taxon>
        <taxon>Clupei</taxon>
        <taxon>Clupeiformes</taxon>
        <taxon>Clupeoidei</taxon>
        <taxon>Engraulidae</taxon>
        <taxon>Coilinae</taxon>
        <taxon>Coilia</taxon>
    </lineage>
</organism>
<dbReference type="PANTHER" id="PTHR47595">
    <property type="entry name" value="HEAT SHOCK 70 KDA PROTEIN 14"/>
    <property type="match status" value="1"/>
</dbReference>
<dbReference type="AlphaFoldDB" id="A0ABD1JFM5"/>
<feature type="region of interest" description="Disordered" evidence="1">
    <location>
        <begin position="128"/>
        <end position="179"/>
    </location>
</feature>
<comment type="caution">
    <text evidence="3">The sequence shown here is derived from an EMBL/GenBank/DDBJ whole genome shotgun (WGS) entry which is preliminary data.</text>
</comment>
<evidence type="ECO:0000259" key="2">
    <source>
        <dbReference type="Pfam" id="PF13837"/>
    </source>
</evidence>
<dbReference type="PANTHER" id="PTHR47595:SF1">
    <property type="entry name" value="MYB_SANT-LIKE DNA-BINDING DOMAIN-CONTAINING PROTEIN"/>
    <property type="match status" value="1"/>
</dbReference>
<protein>
    <recommendedName>
        <fullName evidence="2">Myb/SANT-like DNA-binding domain-containing protein</fullName>
    </recommendedName>
</protein>
<evidence type="ECO:0000256" key="1">
    <source>
        <dbReference type="SAM" id="MobiDB-lite"/>
    </source>
</evidence>
<accession>A0ABD1JFM5</accession>
<sequence length="230" mass="26006">MDIKVKQQWSAEETTCLLNLWSSVEVQNKLEGAVRTKPIFEQLKREMANAGYDRNVEQIINKIKKIKKEYRDHKKELGRSGNGRPKKHNPHFDTLDSVLGDRPACKTTGALNSATAILEAMVDDDCYSEPQSSRASELNVTTEEEAVDEETTPGDDDSPANSVGVAHPQAKRRKRNRDDEFLEYMEKSDNKFLDFHKETMKQMEADSAAFLGLMGRVVAVMESQANKNQL</sequence>
<dbReference type="Gene3D" id="1.10.10.60">
    <property type="entry name" value="Homeodomain-like"/>
    <property type="match status" value="1"/>
</dbReference>
<name>A0ABD1JFM5_9TELE</name>
<evidence type="ECO:0000313" key="3">
    <source>
        <dbReference type="EMBL" id="KAL2085969.1"/>
    </source>
</evidence>
<feature type="compositionally biased region" description="Acidic residues" evidence="1">
    <location>
        <begin position="142"/>
        <end position="158"/>
    </location>
</feature>
<feature type="compositionally biased region" description="Polar residues" evidence="1">
    <location>
        <begin position="129"/>
        <end position="139"/>
    </location>
</feature>
<dbReference type="Pfam" id="PF13837">
    <property type="entry name" value="Myb_DNA-bind_4"/>
    <property type="match status" value="1"/>
</dbReference>
<proteinExistence type="predicted"/>
<evidence type="ECO:0000313" key="4">
    <source>
        <dbReference type="Proteomes" id="UP001591681"/>
    </source>
</evidence>
<dbReference type="EMBL" id="JBHFQA010000016">
    <property type="protein sequence ID" value="KAL2085969.1"/>
    <property type="molecule type" value="Genomic_DNA"/>
</dbReference>
<dbReference type="Proteomes" id="UP001591681">
    <property type="component" value="Unassembled WGS sequence"/>
</dbReference>
<dbReference type="InterPro" id="IPR044822">
    <property type="entry name" value="Myb_DNA-bind_4"/>
</dbReference>
<reference evidence="3 4" key="1">
    <citation type="submission" date="2024-09" db="EMBL/GenBank/DDBJ databases">
        <title>A chromosome-level genome assembly of Gray's grenadier anchovy, Coilia grayii.</title>
        <authorList>
            <person name="Fu Z."/>
        </authorList>
    </citation>
    <scope>NUCLEOTIDE SEQUENCE [LARGE SCALE GENOMIC DNA]</scope>
    <source>
        <strain evidence="3">G4</strain>
        <tissue evidence="3">Muscle</tissue>
    </source>
</reference>
<feature type="domain" description="Myb/SANT-like DNA-binding" evidence="2">
    <location>
        <begin position="7"/>
        <end position="97"/>
    </location>
</feature>
<gene>
    <name evidence="3" type="ORF">ACEWY4_019289</name>
</gene>